<dbReference type="Gene3D" id="1.10.287.1260">
    <property type="match status" value="1"/>
</dbReference>
<dbReference type="InterPro" id="IPR010920">
    <property type="entry name" value="LSM_dom_sf"/>
</dbReference>
<dbReference type="InterPro" id="IPR045275">
    <property type="entry name" value="MscS_archaea/bacteria_type"/>
</dbReference>
<evidence type="ECO:0000256" key="3">
    <source>
        <dbReference type="ARBA" id="ARBA00022989"/>
    </source>
</evidence>
<evidence type="ECO:0000256" key="4">
    <source>
        <dbReference type="ARBA" id="ARBA00023136"/>
    </source>
</evidence>
<accession>A0A554NA80</accession>
<dbReference type="InterPro" id="IPR006685">
    <property type="entry name" value="MscS_channel_2nd"/>
</dbReference>
<proteinExistence type="predicted"/>
<feature type="domain" description="Mechanosensitive ion channel MscS" evidence="6">
    <location>
        <begin position="201"/>
        <end position="258"/>
    </location>
</feature>
<feature type="transmembrane region" description="Helical" evidence="5">
    <location>
        <begin position="111"/>
        <end position="129"/>
    </location>
</feature>
<feature type="transmembrane region" description="Helical" evidence="5">
    <location>
        <begin position="150"/>
        <end position="168"/>
    </location>
</feature>
<keyword evidence="2 5" id="KW-0812">Transmembrane</keyword>
<keyword evidence="8" id="KW-1185">Reference proteome</keyword>
<comment type="caution">
    <text evidence="7">The sequence shown here is derived from an EMBL/GenBank/DDBJ whole genome shotgun (WGS) entry which is preliminary data.</text>
</comment>
<organism evidence="7 8">
    <name type="scientific">Haloglomus irregulare</name>
    <dbReference type="NCBI Taxonomy" id="2234134"/>
    <lineage>
        <taxon>Archaea</taxon>
        <taxon>Methanobacteriati</taxon>
        <taxon>Methanobacteriota</taxon>
        <taxon>Stenosarchaea group</taxon>
        <taxon>Halobacteria</taxon>
        <taxon>Halobacteriales</taxon>
        <taxon>Natronomonadaceae</taxon>
        <taxon>Haloglomus</taxon>
    </lineage>
</organism>
<dbReference type="Proteomes" id="UP000319894">
    <property type="component" value="Unassembled WGS sequence"/>
</dbReference>
<dbReference type="PANTHER" id="PTHR30221">
    <property type="entry name" value="SMALL-CONDUCTANCE MECHANOSENSITIVE CHANNEL"/>
    <property type="match status" value="1"/>
</dbReference>
<name>A0A554NA80_9EURY</name>
<keyword evidence="4 5" id="KW-0472">Membrane</keyword>
<evidence type="ECO:0000256" key="1">
    <source>
        <dbReference type="ARBA" id="ARBA00004370"/>
    </source>
</evidence>
<reference evidence="7 8" key="1">
    <citation type="submission" date="2018-06" db="EMBL/GenBank/DDBJ databases">
        <title>Natronomonas sp. F16-60 a new haloarchaeon isolated from a solar saltern of Isla Cristina, Huelva, Spain.</title>
        <authorList>
            <person name="Duran-Viseras A."/>
            <person name="Sanchez-Porro C."/>
            <person name="Ventosa A."/>
        </authorList>
    </citation>
    <scope>NUCLEOTIDE SEQUENCE [LARGE SCALE GENOMIC DNA]</scope>
    <source>
        <strain evidence="7 8">F16-60</strain>
    </source>
</reference>
<dbReference type="SUPFAM" id="SSF50182">
    <property type="entry name" value="Sm-like ribonucleoproteins"/>
    <property type="match status" value="1"/>
</dbReference>
<dbReference type="GO" id="GO:0008381">
    <property type="term" value="F:mechanosensitive monoatomic ion channel activity"/>
    <property type="evidence" value="ECO:0007669"/>
    <property type="project" value="InterPro"/>
</dbReference>
<dbReference type="Gene3D" id="2.30.30.60">
    <property type="match status" value="1"/>
</dbReference>
<evidence type="ECO:0000313" key="8">
    <source>
        <dbReference type="Proteomes" id="UP000319894"/>
    </source>
</evidence>
<feature type="transmembrane region" description="Helical" evidence="5">
    <location>
        <begin position="75"/>
        <end position="99"/>
    </location>
</feature>
<dbReference type="Pfam" id="PF00924">
    <property type="entry name" value="MS_channel_2nd"/>
    <property type="match status" value="1"/>
</dbReference>
<dbReference type="AlphaFoldDB" id="A0A554NA80"/>
<sequence>MVVQLDAVRRLLRRLLTSEVDLFVASVIIVVAVLLGVLVARVLGGLLTDAGVPDEVEGTLFERTAQRLGTSTVKLVSRLSGLFVIAVGTVFALQAAGIVNAGLLTEGLTDLIPRLFIAALVVITGLVVGDKAELVVGERLRSVKLPEANALPLLVKYSVFYIAALVALGQLGVATAALLVLLGAYVFGLVFIGGLAFKEMLSSAAAGIYLVLKEPYTIGDEVVIDGQQGIVQEVDVFVTRIESDGREFVVPNRQVFETGVVRMRN</sequence>
<dbReference type="PANTHER" id="PTHR30221:SF20">
    <property type="entry name" value="SMALL-CONDUCTANCE MECHANOSENSITIVE CHANNEL"/>
    <property type="match status" value="1"/>
</dbReference>
<evidence type="ECO:0000256" key="5">
    <source>
        <dbReference type="SAM" id="Phobius"/>
    </source>
</evidence>
<dbReference type="InterPro" id="IPR023408">
    <property type="entry name" value="MscS_beta-dom_sf"/>
</dbReference>
<feature type="transmembrane region" description="Helical" evidence="5">
    <location>
        <begin position="174"/>
        <end position="197"/>
    </location>
</feature>
<evidence type="ECO:0000313" key="7">
    <source>
        <dbReference type="EMBL" id="TSD14272.1"/>
    </source>
</evidence>
<comment type="subcellular location">
    <subcellularLocation>
        <location evidence="1">Membrane</location>
    </subcellularLocation>
</comment>
<keyword evidence="3 5" id="KW-1133">Transmembrane helix</keyword>
<dbReference type="RefSeq" id="WP_144261719.1">
    <property type="nucleotide sequence ID" value="NZ_QMDX01000004.1"/>
</dbReference>
<evidence type="ECO:0000256" key="2">
    <source>
        <dbReference type="ARBA" id="ARBA00022692"/>
    </source>
</evidence>
<dbReference type="OrthoDB" id="313107at2157"/>
<evidence type="ECO:0000259" key="6">
    <source>
        <dbReference type="Pfam" id="PF00924"/>
    </source>
</evidence>
<dbReference type="InParanoid" id="A0A554NA80"/>
<dbReference type="EMBL" id="QMDX01000004">
    <property type="protein sequence ID" value="TSD14272.1"/>
    <property type="molecule type" value="Genomic_DNA"/>
</dbReference>
<feature type="transmembrane region" description="Helical" evidence="5">
    <location>
        <begin position="20"/>
        <end position="40"/>
    </location>
</feature>
<gene>
    <name evidence="7" type="ORF">DP107_08455</name>
</gene>
<dbReference type="GO" id="GO:0016020">
    <property type="term" value="C:membrane"/>
    <property type="evidence" value="ECO:0007669"/>
    <property type="project" value="UniProtKB-SubCell"/>
</dbReference>
<protein>
    <submittedName>
        <fullName evidence="7">Mechanosensitive ion channel family protein</fullName>
    </submittedName>
</protein>